<dbReference type="AlphaFoldDB" id="A0A4Y7IX41"/>
<evidence type="ECO:0000313" key="2">
    <source>
        <dbReference type="Proteomes" id="UP000316621"/>
    </source>
</evidence>
<dbReference type="Proteomes" id="UP000316621">
    <property type="component" value="Chromosome 2"/>
</dbReference>
<proteinExistence type="predicted"/>
<sequence>MCWCSCYQYHLEDQVSCMFEVNVPRKGMVFKTIMFVHKRMLREEAGLMYHNVTEILGHDLEPVVTGYKRLHMEPILDHEIKLNRDGSSRSRNHIQRLHFDIIGCLGVGNGHWH</sequence>
<protein>
    <submittedName>
        <fullName evidence="1">Uncharacterized protein</fullName>
    </submittedName>
</protein>
<accession>A0A4Y7IX41</accession>
<reference evidence="1 2" key="1">
    <citation type="journal article" date="2018" name="Science">
        <title>The opium poppy genome and morphinan production.</title>
        <authorList>
            <person name="Guo L."/>
            <person name="Winzer T."/>
            <person name="Yang X."/>
            <person name="Li Y."/>
            <person name="Ning Z."/>
            <person name="He Z."/>
            <person name="Teodor R."/>
            <person name="Lu Y."/>
            <person name="Bowser T.A."/>
            <person name="Graham I.A."/>
            <person name="Ye K."/>
        </authorList>
    </citation>
    <scope>NUCLEOTIDE SEQUENCE [LARGE SCALE GENOMIC DNA]</scope>
    <source>
        <strain evidence="2">cv. HN1</strain>
        <tissue evidence="1">Leaves</tissue>
    </source>
</reference>
<gene>
    <name evidence="1" type="ORF">C5167_020464</name>
</gene>
<dbReference type="Gramene" id="RZC52039">
    <property type="protein sequence ID" value="RZC52039"/>
    <property type="gene ID" value="C5167_020464"/>
</dbReference>
<organism evidence="1 2">
    <name type="scientific">Papaver somniferum</name>
    <name type="common">Opium poppy</name>
    <dbReference type="NCBI Taxonomy" id="3469"/>
    <lineage>
        <taxon>Eukaryota</taxon>
        <taxon>Viridiplantae</taxon>
        <taxon>Streptophyta</taxon>
        <taxon>Embryophyta</taxon>
        <taxon>Tracheophyta</taxon>
        <taxon>Spermatophyta</taxon>
        <taxon>Magnoliopsida</taxon>
        <taxon>Ranunculales</taxon>
        <taxon>Papaveraceae</taxon>
        <taxon>Papaveroideae</taxon>
        <taxon>Papaver</taxon>
    </lineage>
</organism>
<dbReference type="EMBL" id="CM010716">
    <property type="protein sequence ID" value="RZC52039.1"/>
    <property type="molecule type" value="Genomic_DNA"/>
</dbReference>
<evidence type="ECO:0000313" key="1">
    <source>
        <dbReference type="EMBL" id="RZC52039.1"/>
    </source>
</evidence>
<keyword evidence="2" id="KW-1185">Reference proteome</keyword>
<name>A0A4Y7IX41_PAPSO</name>